<comment type="similarity">
    <text evidence="1">Belongs to the short-chain dehydrogenases/reductases (SDR) family.</text>
</comment>
<dbReference type="AlphaFoldDB" id="A0A0R1KK45"/>
<dbReference type="EMBL" id="AZDY01000041">
    <property type="protein sequence ID" value="KRK82003.1"/>
    <property type="molecule type" value="Genomic_DNA"/>
</dbReference>
<accession>A0A0R1KK45</accession>
<dbReference type="PANTHER" id="PTHR42879">
    <property type="entry name" value="3-OXOACYL-(ACYL-CARRIER-PROTEIN) REDUCTASE"/>
    <property type="match status" value="1"/>
</dbReference>
<dbReference type="PATRIC" id="fig|1423788.3.peg.314"/>
<dbReference type="InterPro" id="IPR050259">
    <property type="entry name" value="SDR"/>
</dbReference>
<dbReference type="OrthoDB" id="9804774at2"/>
<evidence type="ECO:0000313" key="2">
    <source>
        <dbReference type="EMBL" id="KRK82003.1"/>
    </source>
</evidence>
<evidence type="ECO:0000313" key="3">
    <source>
        <dbReference type="Proteomes" id="UP000051515"/>
    </source>
</evidence>
<gene>
    <name evidence="2" type="ORF">FC78_GL000305</name>
</gene>
<dbReference type="PRINTS" id="PR00081">
    <property type="entry name" value="GDHRDH"/>
</dbReference>
<proteinExistence type="inferred from homology"/>
<dbReference type="Gene3D" id="3.40.50.720">
    <property type="entry name" value="NAD(P)-binding Rossmann-like Domain"/>
    <property type="match status" value="1"/>
</dbReference>
<keyword evidence="3" id="KW-1185">Reference proteome</keyword>
<dbReference type="SUPFAM" id="SSF51735">
    <property type="entry name" value="NAD(P)-binding Rossmann-fold domains"/>
    <property type="match status" value="1"/>
</dbReference>
<protein>
    <submittedName>
        <fullName evidence="2">Short-chain alcohol dehydrogenase</fullName>
    </submittedName>
</protein>
<dbReference type="STRING" id="1423788.FC78_GL000305"/>
<dbReference type="CDD" id="cd05233">
    <property type="entry name" value="SDR_c"/>
    <property type="match status" value="1"/>
</dbReference>
<dbReference type="PANTHER" id="PTHR42879:SF6">
    <property type="entry name" value="NADPH-DEPENDENT REDUCTASE BACG"/>
    <property type="match status" value="1"/>
</dbReference>
<comment type="caution">
    <text evidence="2">The sequence shown here is derived from an EMBL/GenBank/DDBJ whole genome shotgun (WGS) entry which is preliminary data.</text>
</comment>
<dbReference type="Proteomes" id="UP000051515">
    <property type="component" value="Unassembled WGS sequence"/>
</dbReference>
<name>A0A0R1KK45_9LACO</name>
<evidence type="ECO:0000256" key="1">
    <source>
        <dbReference type="ARBA" id="ARBA00006484"/>
    </source>
</evidence>
<dbReference type="Pfam" id="PF00106">
    <property type="entry name" value="adh_short"/>
    <property type="match status" value="1"/>
</dbReference>
<organism evidence="2 3">
    <name type="scientific">Companilactobacillus bobalius DSM 19674</name>
    <dbReference type="NCBI Taxonomy" id="1423788"/>
    <lineage>
        <taxon>Bacteria</taxon>
        <taxon>Bacillati</taxon>
        <taxon>Bacillota</taxon>
        <taxon>Bacilli</taxon>
        <taxon>Lactobacillales</taxon>
        <taxon>Lactobacillaceae</taxon>
        <taxon>Companilactobacillus</taxon>
        <taxon>Companilactobacillus bobalius</taxon>
    </lineage>
</organism>
<dbReference type="InterPro" id="IPR036291">
    <property type="entry name" value="NAD(P)-bd_dom_sf"/>
</dbReference>
<dbReference type="RefSeq" id="WP_056954441.1">
    <property type="nucleotide sequence ID" value="NZ_AZDY01000041.1"/>
</dbReference>
<sequence>MDLHLTNKKALITGSTKGIGKAIAMEMAKEGTNVIINGRKQPEVDKVVAEVKSNFPKTEPQGIAADLANESDREKLFQEIPMVDILVNNMGIFQPMDYFDIDDATWEKFYRVNVLAGNALAKFYLPKMLEQDFGRIIFIASEEAVMPSGEMPQYSMTKSMNLSLAKSLSMLTVDTHVTVNTIMPGSTLTEGVQKMLDEMYKDSDLPKDKWEKDFMKNHRSRSQIQRLIRPEEIGRFAAFVASPDASSFSGEALRVDGGLVPTIF</sequence>
<reference evidence="2 3" key="1">
    <citation type="journal article" date="2015" name="Genome Announc.">
        <title>Expanding the biotechnology potential of lactobacilli through comparative genomics of 213 strains and associated genera.</title>
        <authorList>
            <person name="Sun Z."/>
            <person name="Harris H.M."/>
            <person name="McCann A."/>
            <person name="Guo C."/>
            <person name="Argimon S."/>
            <person name="Zhang W."/>
            <person name="Yang X."/>
            <person name="Jeffery I.B."/>
            <person name="Cooney J.C."/>
            <person name="Kagawa T.F."/>
            <person name="Liu W."/>
            <person name="Song Y."/>
            <person name="Salvetti E."/>
            <person name="Wrobel A."/>
            <person name="Rasinkangas P."/>
            <person name="Parkhill J."/>
            <person name="Rea M.C."/>
            <person name="O'Sullivan O."/>
            <person name="Ritari J."/>
            <person name="Douillard F.P."/>
            <person name="Paul Ross R."/>
            <person name="Yang R."/>
            <person name="Briner A.E."/>
            <person name="Felis G.E."/>
            <person name="de Vos W.M."/>
            <person name="Barrangou R."/>
            <person name="Klaenhammer T.R."/>
            <person name="Caufield P.W."/>
            <person name="Cui Y."/>
            <person name="Zhang H."/>
            <person name="O'Toole P.W."/>
        </authorList>
    </citation>
    <scope>NUCLEOTIDE SEQUENCE [LARGE SCALE GENOMIC DNA]</scope>
    <source>
        <strain evidence="2 3">DSM 19674</strain>
    </source>
</reference>
<dbReference type="InterPro" id="IPR002347">
    <property type="entry name" value="SDR_fam"/>
</dbReference>